<feature type="domain" description="AAA+ ATPase" evidence="4">
    <location>
        <begin position="588"/>
        <end position="724"/>
    </location>
</feature>
<dbReference type="PANTHER" id="PTHR43392">
    <property type="entry name" value="AAA-TYPE ATPASE FAMILY PROTEIN / ANKYRIN REPEAT FAMILY PROTEIN"/>
    <property type="match status" value="1"/>
</dbReference>
<dbReference type="Gene3D" id="3.40.50.300">
    <property type="entry name" value="P-loop containing nucleotide triphosphate hydrolases"/>
    <property type="match status" value="2"/>
</dbReference>
<dbReference type="Proteomes" id="UP001597214">
    <property type="component" value="Unassembled WGS sequence"/>
</dbReference>
<dbReference type="InterPro" id="IPR041627">
    <property type="entry name" value="AAA_lid_6"/>
</dbReference>
<proteinExistence type="inferred from homology"/>
<dbReference type="InterPro" id="IPR000641">
    <property type="entry name" value="CbxX/CfxQ"/>
</dbReference>
<feature type="domain" description="AAA+ ATPase" evidence="4">
    <location>
        <begin position="313"/>
        <end position="435"/>
    </location>
</feature>
<dbReference type="RefSeq" id="WP_377928239.1">
    <property type="nucleotide sequence ID" value="NZ_JBHUEM010000015.1"/>
</dbReference>
<accession>A0ABW4LPQ8</accession>
<evidence type="ECO:0000256" key="2">
    <source>
        <dbReference type="ARBA" id="ARBA00022741"/>
    </source>
</evidence>
<name>A0ABW4LPQ8_9BACI</name>
<protein>
    <submittedName>
        <fullName evidence="5">AAA family ATPase</fullName>
    </submittedName>
</protein>
<evidence type="ECO:0000313" key="6">
    <source>
        <dbReference type="Proteomes" id="UP001597214"/>
    </source>
</evidence>
<dbReference type="SUPFAM" id="SSF52540">
    <property type="entry name" value="P-loop containing nucleoside triphosphate hydrolases"/>
    <property type="match status" value="2"/>
</dbReference>
<evidence type="ECO:0000256" key="3">
    <source>
        <dbReference type="ARBA" id="ARBA00022840"/>
    </source>
</evidence>
<dbReference type="Pfam" id="PF17866">
    <property type="entry name" value="AAA_lid_6"/>
    <property type="match status" value="2"/>
</dbReference>
<dbReference type="PANTHER" id="PTHR43392:SF2">
    <property type="entry name" value="AAA-TYPE ATPASE FAMILY PROTEIN _ ANKYRIN REPEAT FAMILY PROTEIN"/>
    <property type="match status" value="1"/>
</dbReference>
<dbReference type="PRINTS" id="PR00819">
    <property type="entry name" value="CBXCFQXSUPER"/>
</dbReference>
<keyword evidence="2" id="KW-0547">Nucleotide-binding</keyword>
<dbReference type="Pfam" id="PF00004">
    <property type="entry name" value="AAA"/>
    <property type="match status" value="2"/>
</dbReference>
<evidence type="ECO:0000313" key="5">
    <source>
        <dbReference type="EMBL" id="MFD1737043.1"/>
    </source>
</evidence>
<keyword evidence="3" id="KW-0067">ATP-binding</keyword>
<dbReference type="SMART" id="SM00382">
    <property type="entry name" value="AAA"/>
    <property type="match status" value="2"/>
</dbReference>
<comment type="similarity">
    <text evidence="1">Belongs to the CbxX/CfxQ family.</text>
</comment>
<keyword evidence="6" id="KW-1185">Reference proteome</keyword>
<dbReference type="InterPro" id="IPR003959">
    <property type="entry name" value="ATPase_AAA_core"/>
</dbReference>
<evidence type="ECO:0000259" key="4">
    <source>
        <dbReference type="SMART" id="SM00382"/>
    </source>
</evidence>
<dbReference type="Gene3D" id="1.10.8.60">
    <property type="match status" value="1"/>
</dbReference>
<comment type="caution">
    <text evidence="5">The sequence shown here is derived from an EMBL/GenBank/DDBJ whole genome shotgun (WGS) entry which is preliminary data.</text>
</comment>
<dbReference type="InterPro" id="IPR027417">
    <property type="entry name" value="P-loop_NTPase"/>
</dbReference>
<dbReference type="EMBL" id="JBHUEM010000015">
    <property type="protein sequence ID" value="MFD1737043.1"/>
    <property type="molecule type" value="Genomic_DNA"/>
</dbReference>
<organism evidence="5 6">
    <name type="scientific">Bacillus salitolerans</name>
    <dbReference type="NCBI Taxonomy" id="1437434"/>
    <lineage>
        <taxon>Bacteria</taxon>
        <taxon>Bacillati</taxon>
        <taxon>Bacillota</taxon>
        <taxon>Bacilli</taxon>
        <taxon>Bacillales</taxon>
        <taxon>Bacillaceae</taxon>
        <taxon>Bacillus</taxon>
    </lineage>
</organism>
<sequence length="811" mass="93156">MKLRTRLEIIKDIKAKDQAKNAWSFSIRDFNDMISMVIRMNNEYVFHKDEIEKKIYEWKHDLNTIGIVQNEGDIIVTLRSIEGKSSLHEATLFYMLARSRSTRLHKMDDLSESWLEKAKSLDPNNNEVKEFYLCNVLKSVREITTILQFPTIRETDNRTAKKKLAEEYIGICRTFLDAFFDEHEKMQRILQQHSNEDPTHQKLKKWLETLQEIDALVINLLKATEEYHSSLTGVFYTSIHLEEMMTAIEKINLLNKTFQFTDDSFLTTESSSLQELDQMIGMQSVKNRVKKHYHYLQYEKQRKKLGFTMKDEVSLNMIITGNPGTGKTTLARLLAKIYYELNILPKSEVVEVDRSQLVGAYVGQTEENVKNVIKKALGGVLFIDEAYSLKREGQTGNDYGQVAVDTLVTAMTSGEFAGKFAVILAGYPEEMRQFLTSNPGLRSRFPESNYIQLLDYSNDELIEIAKRVALDNDYSFTEEALTELVYRIEKQRVDETFGNARTVKSIVMDVIFQKGASTELNDSNPLEFTILEKDDITDLNDHEPQISPEKQLSELIGLEHVKKEIKKIHHFVQIQQLRKEKGLTAVPIQLHAIFTGNPGTGKTTIASIYAGILRECGLLKRGHLIVTSRADLVAGFVGQTAIKTRKKIREALGGVLFIDEAYSLVTGGPSDFGKECIDTIVEQMTRHHENLVIVMAGYSNEMIELMRSNPGLKSRFKKFFHFPDYTPSDIVDIIHFRVKEYDYKLTDEAIFYLNEYVAANNIEGNGRFAVNFTEELLQVQAERIMEQIEVDESEFSRIIEEDIKKALLAFR</sequence>
<evidence type="ECO:0000256" key="1">
    <source>
        <dbReference type="ARBA" id="ARBA00010378"/>
    </source>
</evidence>
<reference evidence="6" key="1">
    <citation type="journal article" date="2019" name="Int. J. Syst. Evol. Microbiol.">
        <title>The Global Catalogue of Microorganisms (GCM) 10K type strain sequencing project: providing services to taxonomists for standard genome sequencing and annotation.</title>
        <authorList>
            <consortium name="The Broad Institute Genomics Platform"/>
            <consortium name="The Broad Institute Genome Sequencing Center for Infectious Disease"/>
            <person name="Wu L."/>
            <person name="Ma J."/>
        </authorList>
    </citation>
    <scope>NUCLEOTIDE SEQUENCE [LARGE SCALE GENOMIC DNA]</scope>
    <source>
        <strain evidence="6">CCUG 49339</strain>
    </source>
</reference>
<dbReference type="InterPro" id="IPR050773">
    <property type="entry name" value="CbxX/CfxQ_RuBisCO_ESX"/>
</dbReference>
<dbReference type="CDD" id="cd00009">
    <property type="entry name" value="AAA"/>
    <property type="match status" value="2"/>
</dbReference>
<dbReference type="InterPro" id="IPR003593">
    <property type="entry name" value="AAA+_ATPase"/>
</dbReference>
<gene>
    <name evidence="5" type="ORF">ACFSCX_10820</name>
</gene>